<feature type="region of interest" description="Disordered" evidence="3">
    <location>
        <begin position="78"/>
        <end position="105"/>
    </location>
</feature>
<dbReference type="KEGG" id="pfor:103147124"/>
<keyword evidence="2" id="KW-0496">Mitochondrion</keyword>
<accession>A0A087XEM4</accession>
<evidence type="ECO:0000256" key="1">
    <source>
        <dbReference type="ARBA" id="ARBA00004173"/>
    </source>
</evidence>
<dbReference type="GeneTree" id="ENSGT01030000234607"/>
<organism evidence="5 6">
    <name type="scientific">Poecilia formosa</name>
    <name type="common">Amazon molly</name>
    <name type="synonym">Limia formosa</name>
    <dbReference type="NCBI Taxonomy" id="48698"/>
    <lineage>
        <taxon>Eukaryota</taxon>
        <taxon>Metazoa</taxon>
        <taxon>Chordata</taxon>
        <taxon>Craniata</taxon>
        <taxon>Vertebrata</taxon>
        <taxon>Euteleostomi</taxon>
        <taxon>Actinopterygii</taxon>
        <taxon>Neopterygii</taxon>
        <taxon>Teleostei</taxon>
        <taxon>Neoteleostei</taxon>
        <taxon>Acanthomorphata</taxon>
        <taxon>Ovalentaria</taxon>
        <taxon>Atherinomorphae</taxon>
        <taxon>Cyprinodontiformes</taxon>
        <taxon>Poeciliidae</taxon>
        <taxon>Poeciliinae</taxon>
        <taxon>Poecilia</taxon>
    </lineage>
</organism>
<dbReference type="eggNOG" id="ENOG502QVSD">
    <property type="taxonomic scope" value="Eukaryota"/>
</dbReference>
<dbReference type="GO" id="GO:0044528">
    <property type="term" value="P:regulation of mitochondrial mRNA stability"/>
    <property type="evidence" value="ECO:0007669"/>
    <property type="project" value="InterPro"/>
</dbReference>
<comment type="subcellular location">
    <subcellularLocation>
        <location evidence="1">Mitochondrion</location>
    </subcellularLocation>
</comment>
<sequence length="665" mass="75508">MNIWVTNDIIKWSLRLCCRRFPWKRTSIPVLASIKDSSLSRNGFTGFWGGRLNQSCLSGTLSTTRFYSYGEKHNEGLKDGNSLATENSLSTDELNKTTSEQSQRTSPFLELLRRCSSPSDVLDLTSKYAPTNRQISQCLSRMWFSTKKMSDEQRRYELQLMFEHPEFENLLQRATRSIQYMGNEDVAYSLLSVVNLGVAQHSRVIQTFLRTCQERLNDFDEKALSMLASVLERMKASQNVNALKEGMRLVVEVRLPEIQNVLTLQTMMRLLGRDAPRELRQKLERKALSMSDQFSLPNAQHMTFIMAAVGFHSKPLLKVCSDKIKENLHHIPFNILYNIMQSYKELLYRDTDLLTSISDHVASTFDIWTDKQLVFFLSAFKDLLFCPTSLMEPYTEKVIANPDALTLKHLMSVLATYSSLNYDLRHQRQAFLDSLSHALISYLPKMSELELLKAAYYLCGMNHFPSALLEQLLSSSTLEQLASTSLTKSKERMFQRVDICLRLDRPPLPQPLIVPPSVLGSPTPNPSVNPRLSNSLQRVLADQANATLQEMLVVENFYVIDAVVTKPLPNQPCVTETSSVSPAESSQRIAVIYTPNSSYCFGTSQPRGALTLQIRHLKILGYTPVLVTEELLQSLSEEEMTEKLRGLIFPEDASETQPQVGHVES</sequence>
<dbReference type="GO" id="GO:0005759">
    <property type="term" value="C:mitochondrial matrix"/>
    <property type="evidence" value="ECO:0007669"/>
    <property type="project" value="TreeGrafter"/>
</dbReference>
<dbReference type="CDD" id="cd23739">
    <property type="entry name" value="TBRG4-like_N"/>
    <property type="match status" value="1"/>
</dbReference>
<feature type="compositionally biased region" description="Polar residues" evidence="3">
    <location>
        <begin position="82"/>
        <end position="105"/>
    </location>
</feature>
<dbReference type="Ensembl" id="ENSPFOT00000004235.2">
    <property type="protein sequence ID" value="ENSPFOP00000004227.2"/>
    <property type="gene ID" value="ENSPFOG00000004234.2"/>
</dbReference>
<dbReference type="CTD" id="22868"/>
<dbReference type="OMA" id="FEIRMDS"/>
<dbReference type="GeneID" id="103147124"/>
<dbReference type="OrthoDB" id="9369505at2759"/>
<evidence type="ECO:0000256" key="3">
    <source>
        <dbReference type="SAM" id="MobiDB-lite"/>
    </source>
</evidence>
<dbReference type="Proteomes" id="UP000028760">
    <property type="component" value="Unassembled WGS sequence"/>
</dbReference>
<reference evidence="6" key="1">
    <citation type="submission" date="2013-10" db="EMBL/GenBank/DDBJ databases">
        <authorList>
            <person name="Schartl M."/>
            <person name="Warren W."/>
        </authorList>
    </citation>
    <scope>NUCLEOTIDE SEQUENCE [LARGE SCALE GENOMIC DNA]</scope>
    <source>
        <strain evidence="6">female</strain>
    </source>
</reference>
<protein>
    <submittedName>
        <fullName evidence="5">FAST kinase domains 2</fullName>
    </submittedName>
</protein>
<dbReference type="GO" id="GO:0003723">
    <property type="term" value="F:RNA binding"/>
    <property type="evidence" value="ECO:0007669"/>
    <property type="project" value="TreeGrafter"/>
</dbReference>
<evidence type="ECO:0000256" key="2">
    <source>
        <dbReference type="ARBA" id="ARBA00023128"/>
    </source>
</evidence>
<dbReference type="GO" id="GO:0000963">
    <property type="term" value="P:mitochondrial RNA processing"/>
    <property type="evidence" value="ECO:0007669"/>
    <property type="project" value="TreeGrafter"/>
</dbReference>
<dbReference type="AlphaFoldDB" id="A0A087XEM4"/>
<reference evidence="5" key="2">
    <citation type="submission" date="2025-08" db="UniProtKB">
        <authorList>
            <consortium name="Ensembl"/>
        </authorList>
    </citation>
    <scope>IDENTIFICATION</scope>
</reference>
<dbReference type="InterPro" id="IPR050870">
    <property type="entry name" value="FAST_kinase"/>
</dbReference>
<proteinExistence type="predicted"/>
<dbReference type="GO" id="GO:0035770">
    <property type="term" value="C:ribonucleoprotein granule"/>
    <property type="evidence" value="ECO:0007669"/>
    <property type="project" value="TreeGrafter"/>
</dbReference>
<evidence type="ECO:0000313" key="5">
    <source>
        <dbReference type="Ensembl" id="ENSPFOP00000004227.2"/>
    </source>
</evidence>
<dbReference type="InterPro" id="IPR010622">
    <property type="entry name" value="FAST_Leu-rich"/>
</dbReference>
<dbReference type="PANTHER" id="PTHR21228">
    <property type="entry name" value="FAST LEU-RICH DOMAIN-CONTAINING"/>
    <property type="match status" value="1"/>
</dbReference>
<dbReference type="PANTHER" id="PTHR21228:SF1">
    <property type="entry name" value="FAST KINASE DOMAIN-CONTAINING PROTEIN 2, MITOCHONDRIAL"/>
    <property type="match status" value="1"/>
</dbReference>
<dbReference type="SMART" id="SM00952">
    <property type="entry name" value="RAP"/>
    <property type="match status" value="1"/>
</dbReference>
<dbReference type="Pfam" id="PF06743">
    <property type="entry name" value="FAST_1"/>
    <property type="match status" value="1"/>
</dbReference>
<evidence type="ECO:0000313" key="6">
    <source>
        <dbReference type="Proteomes" id="UP000028760"/>
    </source>
</evidence>
<feature type="domain" description="RAP" evidence="4">
    <location>
        <begin position="591"/>
        <end position="647"/>
    </location>
</feature>
<evidence type="ECO:0000259" key="4">
    <source>
        <dbReference type="SMART" id="SM00952"/>
    </source>
</evidence>
<dbReference type="InterPro" id="IPR013584">
    <property type="entry name" value="RAP"/>
</dbReference>
<dbReference type="STRING" id="48698.ENSPFOP00000004227"/>
<reference evidence="5" key="3">
    <citation type="submission" date="2025-09" db="UniProtKB">
        <authorList>
            <consortium name="Ensembl"/>
        </authorList>
    </citation>
    <scope>IDENTIFICATION</scope>
</reference>
<name>A0A087XEM4_POEFO</name>
<dbReference type="RefSeq" id="XP_007565380.1">
    <property type="nucleotide sequence ID" value="XM_007565318.2"/>
</dbReference>
<keyword evidence="6" id="KW-1185">Reference proteome</keyword>
<dbReference type="EMBL" id="AYCK01010676">
    <property type="status" value="NOT_ANNOTATED_CDS"/>
    <property type="molecule type" value="Genomic_DNA"/>
</dbReference>